<keyword evidence="5" id="KW-0539">Nucleus</keyword>
<gene>
    <name evidence="8" type="ORF">FBUS_03008</name>
</gene>
<dbReference type="GO" id="GO:0030488">
    <property type="term" value="P:tRNA methylation"/>
    <property type="evidence" value="ECO:0007669"/>
    <property type="project" value="InterPro"/>
</dbReference>
<dbReference type="InterPro" id="IPR017423">
    <property type="entry name" value="TRM6"/>
</dbReference>
<keyword evidence="8" id="KW-0808">Transferase</keyword>
<evidence type="ECO:0000256" key="6">
    <source>
        <dbReference type="ARBA" id="ARBA00032319"/>
    </source>
</evidence>
<proteinExistence type="inferred from homology"/>
<sequence length="478" mass="52613">MAIKAGDFVLIRKELYFRSLRLNPESTETIDGMKVCLKNAIGLPYGTVFAINGKAIEPVSFDEITDHSTHSSSDLSLSDGTASSGGKDNRDITDCTSNQKLDFEDIKMLQSSGSTAEDIVNELVKGNANFEKKTKFSQEKYLKKKRRRYLGLFSIERPCSRILCELYSRLRRDKCLQVTAIYPSMHGLRFDTLCHILTYANVHAGSTVLLAETCAGLVLGAVLERLGSPEFGGSVIQFFHGSAPPRPEMNPVAAAAYETQVHSIAYRDVVHLLIHGTTLLPSQSTSVPGESLSGDSAGLMQESEPSDTADSTPSANNLSTSAPDPGEFGDKICERRLIRQAKRRLGFERLLGPNAKPPDALIIATRFHPVDLTLILMQFLPYGRPVVVYSQFLQPLVDLYNAIKQRGGVTHLSLTDTWFRTIQVLPERTHPEVLMASSGGYLLTAYTVEPKPANVLELFDSGLVKSAYWDEYNVSKGS</sequence>
<evidence type="ECO:0000256" key="4">
    <source>
        <dbReference type="ARBA" id="ARBA00022694"/>
    </source>
</evidence>
<dbReference type="Proteomes" id="UP000728185">
    <property type="component" value="Unassembled WGS sequence"/>
</dbReference>
<comment type="subcellular location">
    <subcellularLocation>
        <location evidence="1">Nucleus</location>
    </subcellularLocation>
</comment>
<reference evidence="8" key="1">
    <citation type="submission" date="2019-05" db="EMBL/GenBank/DDBJ databases">
        <title>Annotation for the trematode Fasciolopsis buski.</title>
        <authorList>
            <person name="Choi Y.-J."/>
        </authorList>
    </citation>
    <scope>NUCLEOTIDE SEQUENCE</scope>
    <source>
        <strain evidence="8">HT</strain>
        <tissue evidence="8">Whole worm</tissue>
    </source>
</reference>
<feature type="region of interest" description="Disordered" evidence="7">
    <location>
        <begin position="67"/>
        <end position="92"/>
    </location>
</feature>
<dbReference type="EMBL" id="LUCM01002526">
    <property type="protein sequence ID" value="KAA0197214.1"/>
    <property type="molecule type" value="Genomic_DNA"/>
</dbReference>
<dbReference type="PANTHER" id="PTHR12945:SF0">
    <property type="entry name" value="TRNA (ADENINE(58)-N(1))-METHYLTRANSFERASE NON-CATALYTIC SUBUNIT TRM6"/>
    <property type="match status" value="1"/>
</dbReference>
<keyword evidence="9" id="KW-1185">Reference proteome</keyword>
<dbReference type="GO" id="GO:0005634">
    <property type="term" value="C:nucleus"/>
    <property type="evidence" value="ECO:0007669"/>
    <property type="project" value="UniProtKB-SubCell"/>
</dbReference>
<dbReference type="GO" id="GO:0008168">
    <property type="term" value="F:methyltransferase activity"/>
    <property type="evidence" value="ECO:0007669"/>
    <property type="project" value="UniProtKB-KW"/>
</dbReference>
<feature type="compositionally biased region" description="Low complexity" evidence="7">
    <location>
        <begin position="70"/>
        <end position="86"/>
    </location>
</feature>
<protein>
    <recommendedName>
        <fullName evidence="3">tRNA (adenine(58)-N(1))-methyltransferase non-catalytic subunit TRM6</fullName>
    </recommendedName>
    <alternativeName>
        <fullName evidence="6">tRNA(m1A58)-methyltransferase subunit TRM6</fullName>
    </alternativeName>
</protein>
<feature type="compositionally biased region" description="Polar residues" evidence="7">
    <location>
        <begin position="306"/>
        <end position="322"/>
    </location>
</feature>
<evidence type="ECO:0000256" key="2">
    <source>
        <dbReference type="ARBA" id="ARBA00008320"/>
    </source>
</evidence>
<evidence type="ECO:0000313" key="9">
    <source>
        <dbReference type="Proteomes" id="UP000728185"/>
    </source>
</evidence>
<evidence type="ECO:0000256" key="5">
    <source>
        <dbReference type="ARBA" id="ARBA00023242"/>
    </source>
</evidence>
<keyword evidence="8" id="KW-0489">Methyltransferase</keyword>
<evidence type="ECO:0000313" key="8">
    <source>
        <dbReference type="EMBL" id="KAA0197214.1"/>
    </source>
</evidence>
<comment type="similarity">
    <text evidence="2">Belongs to the TRM6/GCD10 family.</text>
</comment>
<dbReference type="GO" id="GO:0031515">
    <property type="term" value="C:tRNA (m1A) methyltransferase complex"/>
    <property type="evidence" value="ECO:0007669"/>
    <property type="project" value="InterPro"/>
</dbReference>
<feature type="region of interest" description="Disordered" evidence="7">
    <location>
        <begin position="282"/>
        <end position="329"/>
    </location>
</feature>
<dbReference type="Pfam" id="PF04189">
    <property type="entry name" value="Gcd10p"/>
    <property type="match status" value="1"/>
</dbReference>
<keyword evidence="4" id="KW-0819">tRNA processing</keyword>
<evidence type="ECO:0000256" key="7">
    <source>
        <dbReference type="SAM" id="MobiDB-lite"/>
    </source>
</evidence>
<accession>A0A8E0RZJ8</accession>
<dbReference type="OrthoDB" id="10254665at2759"/>
<comment type="caution">
    <text evidence="8">The sequence shown here is derived from an EMBL/GenBank/DDBJ whole genome shotgun (WGS) entry which is preliminary data.</text>
</comment>
<evidence type="ECO:0000256" key="1">
    <source>
        <dbReference type="ARBA" id="ARBA00004123"/>
    </source>
</evidence>
<organism evidence="8 9">
    <name type="scientific">Fasciolopsis buskii</name>
    <dbReference type="NCBI Taxonomy" id="27845"/>
    <lineage>
        <taxon>Eukaryota</taxon>
        <taxon>Metazoa</taxon>
        <taxon>Spiralia</taxon>
        <taxon>Lophotrochozoa</taxon>
        <taxon>Platyhelminthes</taxon>
        <taxon>Trematoda</taxon>
        <taxon>Digenea</taxon>
        <taxon>Plagiorchiida</taxon>
        <taxon>Echinostomata</taxon>
        <taxon>Echinostomatoidea</taxon>
        <taxon>Fasciolidae</taxon>
        <taxon>Fasciolopsis</taxon>
    </lineage>
</organism>
<name>A0A8E0RZJ8_9TREM</name>
<dbReference type="PANTHER" id="PTHR12945">
    <property type="entry name" value="TRANSLATION INITIATION FACTOR EIF3-RELATED"/>
    <property type="match status" value="1"/>
</dbReference>
<dbReference type="AlphaFoldDB" id="A0A8E0RZJ8"/>
<evidence type="ECO:0000256" key="3">
    <source>
        <dbReference type="ARBA" id="ARBA00021704"/>
    </source>
</evidence>